<gene>
    <name evidence="2" type="ORF">J8A68_003589</name>
</gene>
<dbReference type="SMART" id="SM00256">
    <property type="entry name" value="FBOX"/>
    <property type="match status" value="1"/>
</dbReference>
<organism evidence="2 3">
    <name type="scientific">[Candida] subhashii</name>
    <dbReference type="NCBI Taxonomy" id="561895"/>
    <lineage>
        <taxon>Eukaryota</taxon>
        <taxon>Fungi</taxon>
        <taxon>Dikarya</taxon>
        <taxon>Ascomycota</taxon>
        <taxon>Saccharomycotina</taxon>
        <taxon>Pichiomycetes</taxon>
        <taxon>Debaryomycetaceae</taxon>
        <taxon>Spathaspora</taxon>
    </lineage>
</organism>
<dbReference type="Proteomes" id="UP000694255">
    <property type="component" value="Unassembled WGS sequence"/>
</dbReference>
<evidence type="ECO:0000313" key="3">
    <source>
        <dbReference type="Proteomes" id="UP000694255"/>
    </source>
</evidence>
<evidence type="ECO:0000259" key="1">
    <source>
        <dbReference type="PROSITE" id="PS50181"/>
    </source>
</evidence>
<comment type="caution">
    <text evidence="2">The sequence shown here is derived from an EMBL/GenBank/DDBJ whole genome shotgun (WGS) entry which is preliminary data.</text>
</comment>
<dbReference type="RefSeq" id="XP_049263138.1">
    <property type="nucleotide sequence ID" value="XM_049407460.1"/>
</dbReference>
<evidence type="ECO:0000313" key="2">
    <source>
        <dbReference type="EMBL" id="KAG7662905.1"/>
    </source>
</evidence>
<protein>
    <recommendedName>
        <fullName evidence="1">F-box domain-containing protein</fullName>
    </recommendedName>
</protein>
<dbReference type="PROSITE" id="PS50181">
    <property type="entry name" value="FBOX"/>
    <property type="match status" value="1"/>
</dbReference>
<proteinExistence type="predicted"/>
<feature type="domain" description="F-box" evidence="1">
    <location>
        <begin position="13"/>
        <end position="58"/>
    </location>
</feature>
<accession>A0A8J5QVB6</accession>
<dbReference type="EMBL" id="JAGSYN010000159">
    <property type="protein sequence ID" value="KAG7662905.1"/>
    <property type="molecule type" value="Genomic_DNA"/>
</dbReference>
<name>A0A8J5QVB6_9ASCO</name>
<dbReference type="GeneID" id="73470389"/>
<reference evidence="2 3" key="1">
    <citation type="journal article" date="2021" name="DNA Res.">
        <title>Genome analysis of Candida subhashii reveals its hybrid nature and dual mitochondrial genome conformations.</title>
        <authorList>
            <person name="Mixao V."/>
            <person name="Hegedusova E."/>
            <person name="Saus E."/>
            <person name="Pryszcz L.P."/>
            <person name="Cillingova A."/>
            <person name="Nosek J."/>
            <person name="Gabaldon T."/>
        </authorList>
    </citation>
    <scope>NUCLEOTIDE SEQUENCE [LARGE SCALE GENOMIC DNA]</scope>
    <source>
        <strain evidence="2 3">CBS 10753</strain>
    </source>
</reference>
<dbReference type="InterPro" id="IPR001810">
    <property type="entry name" value="F-box_dom"/>
</dbReference>
<dbReference type="Pfam" id="PF12937">
    <property type="entry name" value="F-box-like"/>
    <property type="match status" value="1"/>
</dbReference>
<keyword evidence="3" id="KW-1185">Reference proteome</keyword>
<dbReference type="OrthoDB" id="2852960at2759"/>
<sequence length="374" mass="44498">MDEKNGKMCKAGHDSLNDLPDELLLRIFKTLSPIELLELQLVNKRFNDLVTPLLWHSIYVYDSSKEVRAGRCWFDYWWMSMGTFLHLSRLGRLKTQFMKKLVFWSDERMSLVWLQRLKERLSECQIMFSKMSQLTVFQWFLKTKNFRITTVRWNGYENMCIPSDGIIGTFSKDIDRIRSIRIGHITQEFVANLPHMTSLKSLHIDHPSVFEVQKKIRVSHLVLGHSSMSTNSHNLQNFDLVTLESLSVGEIESSKWEMLSQELFCIKEIELQNSIKYLPYYSLREVHYLKGVPEEDFRFLSRHAIIFMSANPDKPEKKNETYSYYQEPKRQKMDVWDINRLNHIKTLRKIKVGDLKYRIDRLNGTTKYIEIYDD</sequence>
<dbReference type="AlphaFoldDB" id="A0A8J5QVB6"/>